<dbReference type="SUPFAM" id="SSF52540">
    <property type="entry name" value="P-loop containing nucleoside triphosphate hydrolases"/>
    <property type="match status" value="1"/>
</dbReference>
<dbReference type="Gene3D" id="1.10.486.10">
    <property type="entry name" value="PCRA, domain 4"/>
    <property type="match status" value="1"/>
</dbReference>
<protein>
    <recommendedName>
        <fullName evidence="9">DNA 3'-5' helicase</fullName>
        <ecNumber evidence="9">5.6.2.4</ecNumber>
    </recommendedName>
</protein>
<dbReference type="PROSITE" id="PS51217">
    <property type="entry name" value="UVRD_HELICASE_CTER"/>
    <property type="match status" value="1"/>
</dbReference>
<keyword evidence="5 11" id="KW-0067">ATP-binding</keyword>
<dbReference type="InterPro" id="IPR014016">
    <property type="entry name" value="UvrD-like_ATP-bd"/>
</dbReference>
<keyword evidence="4 11" id="KW-0347">Helicase</keyword>
<accession>A0A8S5S3K6</accession>
<dbReference type="EMBL" id="BK032514">
    <property type="protein sequence ID" value="DAF45403.1"/>
    <property type="molecule type" value="Genomic_DNA"/>
</dbReference>
<evidence type="ECO:0000256" key="10">
    <source>
        <dbReference type="ARBA" id="ARBA00048988"/>
    </source>
</evidence>
<feature type="region of interest" description="Disordered" evidence="12">
    <location>
        <begin position="699"/>
        <end position="769"/>
    </location>
</feature>
<evidence type="ECO:0000259" key="14">
    <source>
        <dbReference type="PROSITE" id="PS51217"/>
    </source>
</evidence>
<evidence type="ECO:0000313" key="15">
    <source>
        <dbReference type="EMBL" id="DAF45403.1"/>
    </source>
</evidence>
<dbReference type="Gene3D" id="3.40.50.300">
    <property type="entry name" value="P-loop containing nucleotide triphosphate hydrolases"/>
    <property type="match status" value="2"/>
</dbReference>
<evidence type="ECO:0000256" key="4">
    <source>
        <dbReference type="ARBA" id="ARBA00022806"/>
    </source>
</evidence>
<keyword evidence="2 11" id="KW-0547">Nucleotide-binding</keyword>
<dbReference type="GO" id="GO:0033202">
    <property type="term" value="C:DNA helicase complex"/>
    <property type="evidence" value="ECO:0007669"/>
    <property type="project" value="TreeGrafter"/>
</dbReference>
<dbReference type="CDD" id="cd17932">
    <property type="entry name" value="DEXQc_UvrD"/>
    <property type="match status" value="1"/>
</dbReference>
<dbReference type="PANTHER" id="PTHR11070:SF2">
    <property type="entry name" value="ATP-DEPENDENT DNA HELICASE SRS2"/>
    <property type="match status" value="1"/>
</dbReference>
<evidence type="ECO:0000259" key="13">
    <source>
        <dbReference type="PROSITE" id="PS51198"/>
    </source>
</evidence>
<feature type="domain" description="UvrD-like helicase ATP-binding" evidence="13">
    <location>
        <begin position="7"/>
        <end position="292"/>
    </location>
</feature>
<dbReference type="PANTHER" id="PTHR11070">
    <property type="entry name" value="UVRD / RECB / PCRA DNA HELICASE FAMILY MEMBER"/>
    <property type="match status" value="1"/>
</dbReference>
<evidence type="ECO:0000256" key="2">
    <source>
        <dbReference type="ARBA" id="ARBA00022741"/>
    </source>
</evidence>
<name>A0A8S5S3K6_9CAUD</name>
<feature type="domain" description="UvrD-like helicase C-terminal" evidence="14">
    <location>
        <begin position="293"/>
        <end position="584"/>
    </location>
</feature>
<evidence type="ECO:0000256" key="9">
    <source>
        <dbReference type="ARBA" id="ARBA00034808"/>
    </source>
</evidence>
<keyword evidence="7" id="KW-0413">Isomerase</keyword>
<reference evidence="15" key="1">
    <citation type="journal article" date="2021" name="Proc. Natl. Acad. Sci. U.S.A.">
        <title>A Catalog of Tens of Thousands of Viruses from Human Metagenomes Reveals Hidden Associations with Chronic Diseases.</title>
        <authorList>
            <person name="Tisza M.J."/>
            <person name="Buck C.B."/>
        </authorList>
    </citation>
    <scope>NUCLEOTIDE SEQUENCE</scope>
    <source>
        <strain evidence="15">CtBLh2</strain>
    </source>
</reference>
<evidence type="ECO:0000256" key="8">
    <source>
        <dbReference type="ARBA" id="ARBA00034617"/>
    </source>
</evidence>
<organism evidence="15">
    <name type="scientific">Siphoviridae sp. ctBLh2</name>
    <dbReference type="NCBI Taxonomy" id="2827803"/>
    <lineage>
        <taxon>Viruses</taxon>
        <taxon>Duplodnaviria</taxon>
        <taxon>Heunggongvirae</taxon>
        <taxon>Uroviricota</taxon>
        <taxon>Caudoviricetes</taxon>
    </lineage>
</organism>
<sequence>MESQILQGLNPAQRAAVENYDVASLIIAGAGSGKTRVLTSRIAYMIEQGVAPYNILALTFTNKAAEQMRSRIAQMLPDSRSRYIRMGTFHSVFSRILRENADRIGFPESFTIYEPSDCKNLLKTIFRELNLSDDRYKPNAIASRISYAKNSLVTPGAYLANSVYAAEDRQAQIPEFGNIYNIYCQRCKRNGAMDFDDLLLQTNILLRDCPDVLARYQELFKYILVDEYQDTNYAQYVIIRRLSQLHSKVCVVGDDAQSIYSFRGAKIENILSFQKDFPDAKVFKLEQNYRSTRTIVEAANSVIVRNSKRMDKHCFSAGDVGEKIRILKAYTDREEAEMVVSDLRDKVRAAGDAWSEAVILYRTNNQSAVLEDNLRRRGIPYRIYKGSSFYDHKEIKDMLAYIRLVINPRDDEAFRRIVNYPARGIGDTTVQRIAQLAAERGVSMWEAVDALVAEPVTDPVQRTIARKVAEFVAMIRALSLARNDKGLYDFGMEIASRSGIIAAYRTENTPEATSALDNIEELLNSMQLFKEQRDAEIRGGERTAEEEATVEEWLQNVMLMTDMDKDDPEDSNKVTLMTVHSAKGLEYKYVYIVGMEENLFPSQRASESADGMEEERRLFYVALTRAKVSATISFAEMRFRWGNMEFSHPSRFLREIDPRYIDSDVDFSAEASRRPAGDGGTSAIDELRRRFDYRFQQKRQEGAAGRGYEAGGHGAPGGGSYGAGSRFGRPADGESGVARRFARATPQPQRTAAPDPALMRTPRPSTEGMRRLGVRPAASAAGTASAGVPSAGYEVGQRVEHAIFGAGVVRSIELAQDGDQRLVVEFGNAGTKTLLAKFAKLTKL</sequence>
<dbReference type="InterPro" id="IPR000212">
    <property type="entry name" value="DNA_helicase_UvrD/REP"/>
</dbReference>
<dbReference type="Pfam" id="PF21196">
    <property type="entry name" value="PcrA_UvrD_tudor"/>
    <property type="match status" value="1"/>
</dbReference>
<dbReference type="Pfam" id="PF13361">
    <property type="entry name" value="UvrD_C"/>
    <property type="match status" value="1"/>
</dbReference>
<dbReference type="InterPro" id="IPR013986">
    <property type="entry name" value="DExx_box_DNA_helicase_dom_sf"/>
</dbReference>
<keyword evidence="6" id="KW-0238">DNA-binding</keyword>
<evidence type="ECO:0000256" key="3">
    <source>
        <dbReference type="ARBA" id="ARBA00022801"/>
    </source>
</evidence>
<dbReference type="InterPro" id="IPR014017">
    <property type="entry name" value="DNA_helicase_UvrD-like_C"/>
</dbReference>
<dbReference type="GO" id="GO:0000725">
    <property type="term" value="P:recombinational repair"/>
    <property type="evidence" value="ECO:0007669"/>
    <property type="project" value="TreeGrafter"/>
</dbReference>
<comment type="similarity">
    <text evidence="1">Belongs to the helicase family. UvrD subfamily.</text>
</comment>
<dbReference type="GO" id="GO:0003677">
    <property type="term" value="F:DNA binding"/>
    <property type="evidence" value="ECO:0007669"/>
    <property type="project" value="UniProtKB-KW"/>
</dbReference>
<dbReference type="Pfam" id="PF00580">
    <property type="entry name" value="UvrD-helicase"/>
    <property type="match status" value="1"/>
</dbReference>
<keyword evidence="3 11" id="KW-0378">Hydrolase</keyword>
<comment type="catalytic activity">
    <reaction evidence="8">
        <text>Couples ATP hydrolysis with the unwinding of duplex DNA by translocating in the 3'-5' direction.</text>
        <dbReference type="EC" id="5.6.2.4"/>
    </reaction>
</comment>
<evidence type="ECO:0000256" key="12">
    <source>
        <dbReference type="SAM" id="MobiDB-lite"/>
    </source>
</evidence>
<evidence type="ECO:0000256" key="5">
    <source>
        <dbReference type="ARBA" id="ARBA00022840"/>
    </source>
</evidence>
<proteinExistence type="inferred from homology"/>
<dbReference type="GO" id="GO:0043138">
    <property type="term" value="F:3'-5' DNA helicase activity"/>
    <property type="evidence" value="ECO:0007669"/>
    <property type="project" value="UniProtKB-EC"/>
</dbReference>
<dbReference type="InterPro" id="IPR027417">
    <property type="entry name" value="P-loop_NTPase"/>
</dbReference>
<dbReference type="EC" id="5.6.2.4" evidence="9"/>
<dbReference type="Gene3D" id="1.10.10.160">
    <property type="match status" value="1"/>
</dbReference>
<comment type="catalytic activity">
    <reaction evidence="10">
        <text>ATP + H2O = ADP + phosphate + H(+)</text>
        <dbReference type="Rhea" id="RHEA:13065"/>
        <dbReference type="ChEBI" id="CHEBI:15377"/>
        <dbReference type="ChEBI" id="CHEBI:15378"/>
        <dbReference type="ChEBI" id="CHEBI:30616"/>
        <dbReference type="ChEBI" id="CHEBI:43474"/>
        <dbReference type="ChEBI" id="CHEBI:456216"/>
        <dbReference type="EC" id="5.6.2.4"/>
    </reaction>
</comment>
<evidence type="ECO:0000256" key="6">
    <source>
        <dbReference type="ARBA" id="ARBA00023125"/>
    </source>
</evidence>
<feature type="compositionally biased region" description="Gly residues" evidence="12">
    <location>
        <begin position="704"/>
        <end position="722"/>
    </location>
</feature>
<evidence type="ECO:0000256" key="1">
    <source>
        <dbReference type="ARBA" id="ARBA00009922"/>
    </source>
</evidence>
<feature type="binding site" evidence="11">
    <location>
        <begin position="28"/>
        <end position="35"/>
    </location>
    <ligand>
        <name>ATP</name>
        <dbReference type="ChEBI" id="CHEBI:30616"/>
    </ligand>
</feature>
<dbReference type="GO" id="GO:0016787">
    <property type="term" value="F:hydrolase activity"/>
    <property type="evidence" value="ECO:0007669"/>
    <property type="project" value="UniProtKB-UniRule"/>
</dbReference>
<evidence type="ECO:0000256" key="11">
    <source>
        <dbReference type="PROSITE-ProRule" id="PRU00560"/>
    </source>
</evidence>
<dbReference type="GO" id="GO:0005524">
    <property type="term" value="F:ATP binding"/>
    <property type="evidence" value="ECO:0007669"/>
    <property type="project" value="UniProtKB-UniRule"/>
</dbReference>
<evidence type="ECO:0000256" key="7">
    <source>
        <dbReference type="ARBA" id="ARBA00023235"/>
    </source>
</evidence>
<dbReference type="PROSITE" id="PS51198">
    <property type="entry name" value="UVRD_HELICASE_ATP_BIND"/>
    <property type="match status" value="1"/>
</dbReference>
<dbReference type="CDD" id="cd18807">
    <property type="entry name" value="SF1_C_UvrD"/>
    <property type="match status" value="1"/>
</dbReference>